<dbReference type="EMBL" id="BART01009894">
    <property type="protein sequence ID" value="GAG82349.1"/>
    <property type="molecule type" value="Genomic_DNA"/>
</dbReference>
<dbReference type="AlphaFoldDB" id="X1AJD9"/>
<sequence length="61" mass="6352">MSETTGTERIIIALLVVSLLVSGYAVMSISPIAKNTKDLADSIEGIGDVSDVIGDLSEDID</sequence>
<proteinExistence type="predicted"/>
<evidence type="ECO:0000313" key="1">
    <source>
        <dbReference type="EMBL" id="GAG82349.1"/>
    </source>
</evidence>
<protein>
    <submittedName>
        <fullName evidence="1">Uncharacterized protein</fullName>
    </submittedName>
</protein>
<name>X1AJD9_9ZZZZ</name>
<reference evidence="1" key="1">
    <citation type="journal article" date="2014" name="Front. Microbiol.">
        <title>High frequency of phylogenetically diverse reductive dehalogenase-homologous genes in deep subseafloor sedimentary metagenomes.</title>
        <authorList>
            <person name="Kawai M."/>
            <person name="Futagami T."/>
            <person name="Toyoda A."/>
            <person name="Takaki Y."/>
            <person name="Nishi S."/>
            <person name="Hori S."/>
            <person name="Arai W."/>
            <person name="Tsubouchi T."/>
            <person name="Morono Y."/>
            <person name="Uchiyama I."/>
            <person name="Ito T."/>
            <person name="Fujiyama A."/>
            <person name="Inagaki F."/>
            <person name="Takami H."/>
        </authorList>
    </citation>
    <scope>NUCLEOTIDE SEQUENCE</scope>
    <source>
        <strain evidence="1">Expedition CK06-06</strain>
    </source>
</reference>
<comment type="caution">
    <text evidence="1">The sequence shown here is derived from an EMBL/GenBank/DDBJ whole genome shotgun (WGS) entry which is preliminary data.</text>
</comment>
<gene>
    <name evidence="1" type="ORF">S01H4_21756</name>
</gene>
<organism evidence="1">
    <name type="scientific">marine sediment metagenome</name>
    <dbReference type="NCBI Taxonomy" id="412755"/>
    <lineage>
        <taxon>unclassified sequences</taxon>
        <taxon>metagenomes</taxon>
        <taxon>ecological metagenomes</taxon>
    </lineage>
</organism>
<feature type="non-terminal residue" evidence="1">
    <location>
        <position position="61"/>
    </location>
</feature>
<accession>X1AJD9</accession>